<proteinExistence type="predicted"/>
<evidence type="ECO:0000313" key="2">
    <source>
        <dbReference type="EMBL" id="KAF7344753.1"/>
    </source>
</evidence>
<sequence length="182" mass="20111">MNPLVQGWSTAHQVLQTLPTWGTQPSVPQPSIYGALPYFTPEPVDPFVTYTFVSFGATVLNSALFGADNRTRFLITTNESTSVLERTTVEDPGRGRVALITWGKQPSITIDDLEWTIRTSQWLYLSSNRACRTMIVCGEKFSWRPNAGFIELFSLEGSDALARISQGAAGVILQVTPKVIQK</sequence>
<gene>
    <name evidence="2" type="ORF">MVEN_01636000</name>
</gene>
<keyword evidence="1" id="KW-0472">Membrane</keyword>
<dbReference type="OrthoDB" id="3191568at2759"/>
<comment type="caution">
    <text evidence="2">The sequence shown here is derived from an EMBL/GenBank/DDBJ whole genome shotgun (WGS) entry which is preliminary data.</text>
</comment>
<dbReference type="EMBL" id="JACAZI010000014">
    <property type="protein sequence ID" value="KAF7344753.1"/>
    <property type="molecule type" value="Genomic_DNA"/>
</dbReference>
<keyword evidence="1" id="KW-1133">Transmembrane helix</keyword>
<dbReference type="Proteomes" id="UP000620124">
    <property type="component" value="Unassembled WGS sequence"/>
</dbReference>
<evidence type="ECO:0000313" key="3">
    <source>
        <dbReference type="Proteomes" id="UP000620124"/>
    </source>
</evidence>
<reference evidence="2" key="1">
    <citation type="submission" date="2020-05" db="EMBL/GenBank/DDBJ databases">
        <title>Mycena genomes resolve the evolution of fungal bioluminescence.</title>
        <authorList>
            <person name="Tsai I.J."/>
        </authorList>
    </citation>
    <scope>NUCLEOTIDE SEQUENCE</scope>
    <source>
        <strain evidence="2">CCC161011</strain>
    </source>
</reference>
<dbReference type="AlphaFoldDB" id="A0A8H6XNV5"/>
<feature type="transmembrane region" description="Helical" evidence="1">
    <location>
        <begin position="47"/>
        <end position="67"/>
    </location>
</feature>
<evidence type="ECO:0000256" key="1">
    <source>
        <dbReference type="SAM" id="Phobius"/>
    </source>
</evidence>
<protein>
    <submittedName>
        <fullName evidence="2">Uncharacterized protein</fullName>
    </submittedName>
</protein>
<organism evidence="2 3">
    <name type="scientific">Mycena venus</name>
    <dbReference type="NCBI Taxonomy" id="2733690"/>
    <lineage>
        <taxon>Eukaryota</taxon>
        <taxon>Fungi</taxon>
        <taxon>Dikarya</taxon>
        <taxon>Basidiomycota</taxon>
        <taxon>Agaricomycotina</taxon>
        <taxon>Agaricomycetes</taxon>
        <taxon>Agaricomycetidae</taxon>
        <taxon>Agaricales</taxon>
        <taxon>Marasmiineae</taxon>
        <taxon>Mycenaceae</taxon>
        <taxon>Mycena</taxon>
    </lineage>
</organism>
<accession>A0A8H6XNV5</accession>
<keyword evidence="1" id="KW-0812">Transmembrane</keyword>
<keyword evidence="3" id="KW-1185">Reference proteome</keyword>
<name>A0A8H6XNV5_9AGAR</name>